<evidence type="ECO:0000256" key="2">
    <source>
        <dbReference type="SAM" id="Phobius"/>
    </source>
</evidence>
<evidence type="ECO:0000313" key="3">
    <source>
        <dbReference type="EMBL" id="KPL79124.1"/>
    </source>
</evidence>
<name>A0A0P6Y2G5_9CHLR</name>
<feature type="transmembrane region" description="Helical" evidence="2">
    <location>
        <begin position="35"/>
        <end position="53"/>
    </location>
</feature>
<dbReference type="Proteomes" id="UP000050417">
    <property type="component" value="Unassembled WGS sequence"/>
</dbReference>
<keyword evidence="2" id="KW-0472">Membrane</keyword>
<gene>
    <name evidence="3" type="ORF">ADN00_04495</name>
</gene>
<evidence type="ECO:0000313" key="4">
    <source>
        <dbReference type="Proteomes" id="UP000050417"/>
    </source>
</evidence>
<protein>
    <submittedName>
        <fullName evidence="3">Uncharacterized protein</fullName>
    </submittedName>
</protein>
<dbReference type="EMBL" id="LGCL01000015">
    <property type="protein sequence ID" value="KPL79124.1"/>
    <property type="molecule type" value="Genomic_DNA"/>
</dbReference>
<comment type="caution">
    <text evidence="3">The sequence shown here is derived from an EMBL/GenBank/DDBJ whole genome shotgun (WGS) entry which is preliminary data.</text>
</comment>
<accession>A0A0P6Y2G5</accession>
<organism evidence="3 4">
    <name type="scientific">Ornatilinea apprima</name>
    <dbReference type="NCBI Taxonomy" id="1134406"/>
    <lineage>
        <taxon>Bacteria</taxon>
        <taxon>Bacillati</taxon>
        <taxon>Chloroflexota</taxon>
        <taxon>Anaerolineae</taxon>
        <taxon>Anaerolineales</taxon>
        <taxon>Anaerolineaceae</taxon>
        <taxon>Ornatilinea</taxon>
    </lineage>
</organism>
<keyword evidence="4" id="KW-1185">Reference proteome</keyword>
<evidence type="ECO:0000256" key="1">
    <source>
        <dbReference type="SAM" id="MobiDB-lite"/>
    </source>
</evidence>
<keyword evidence="2" id="KW-1133">Transmembrane helix</keyword>
<dbReference type="RefSeq" id="WP_075061760.1">
    <property type="nucleotide sequence ID" value="NZ_LGCL01000015.1"/>
</dbReference>
<dbReference type="AlphaFoldDB" id="A0A0P6Y2G5"/>
<proteinExistence type="predicted"/>
<reference evidence="3 4" key="1">
    <citation type="submission" date="2015-07" db="EMBL/GenBank/DDBJ databases">
        <title>Genome sequence of Ornatilinea apprima DSM 23815.</title>
        <authorList>
            <person name="Hemp J."/>
            <person name="Ward L.M."/>
            <person name="Pace L.A."/>
            <person name="Fischer W.W."/>
        </authorList>
    </citation>
    <scope>NUCLEOTIDE SEQUENCE [LARGE SCALE GENOMIC DNA]</scope>
    <source>
        <strain evidence="3 4">P3M-1</strain>
    </source>
</reference>
<dbReference type="STRING" id="1134406.ADN00_04495"/>
<sequence>MSNSKKNKSQAGSRKQEESLEKQLKIGEPWIERSAGMKWLLILSLITAGYITWQLEPSLGFWEALLWGLGFGGSLWLIFYGMQWFRKLLR</sequence>
<feature type="transmembrane region" description="Helical" evidence="2">
    <location>
        <begin position="65"/>
        <end position="85"/>
    </location>
</feature>
<keyword evidence="2" id="KW-0812">Transmembrane</keyword>
<feature type="region of interest" description="Disordered" evidence="1">
    <location>
        <begin position="1"/>
        <end position="20"/>
    </location>
</feature>